<keyword evidence="4" id="KW-1185">Reference proteome</keyword>
<feature type="compositionally biased region" description="Polar residues" evidence="1">
    <location>
        <begin position="199"/>
        <end position="246"/>
    </location>
</feature>
<dbReference type="PANTHER" id="PTHR35378:SF1">
    <property type="entry name" value="C2H2-TYPE DOMAIN-CONTAINING PROTEIN"/>
    <property type="match status" value="1"/>
</dbReference>
<organism evidence="3 4">
    <name type="scientific">Clavelina lepadiformis</name>
    <name type="common">Light-bulb sea squirt</name>
    <name type="synonym">Ascidia lepadiformis</name>
    <dbReference type="NCBI Taxonomy" id="159417"/>
    <lineage>
        <taxon>Eukaryota</taxon>
        <taxon>Metazoa</taxon>
        <taxon>Chordata</taxon>
        <taxon>Tunicata</taxon>
        <taxon>Ascidiacea</taxon>
        <taxon>Aplousobranchia</taxon>
        <taxon>Clavelinidae</taxon>
        <taxon>Clavelina</taxon>
    </lineage>
</organism>
<keyword evidence="2" id="KW-0812">Transmembrane</keyword>
<dbReference type="PANTHER" id="PTHR35378">
    <property type="entry name" value="UNNAMED PRODUCT"/>
    <property type="match status" value="1"/>
</dbReference>
<evidence type="ECO:0000256" key="1">
    <source>
        <dbReference type="SAM" id="MobiDB-lite"/>
    </source>
</evidence>
<feature type="region of interest" description="Disordered" evidence="1">
    <location>
        <begin position="176"/>
        <end position="246"/>
    </location>
</feature>
<name>A0ABP0FGD5_CLALP</name>
<reference evidence="3 4" key="1">
    <citation type="submission" date="2024-02" db="EMBL/GenBank/DDBJ databases">
        <authorList>
            <person name="Daric V."/>
            <person name="Darras S."/>
        </authorList>
    </citation>
    <scope>NUCLEOTIDE SEQUENCE [LARGE SCALE GENOMIC DNA]</scope>
</reference>
<feature type="transmembrane region" description="Helical" evidence="2">
    <location>
        <begin position="300"/>
        <end position="318"/>
    </location>
</feature>
<dbReference type="EMBL" id="CAWYQH010000057">
    <property type="protein sequence ID" value="CAK8678740.1"/>
    <property type="molecule type" value="Genomic_DNA"/>
</dbReference>
<evidence type="ECO:0000313" key="4">
    <source>
        <dbReference type="Proteomes" id="UP001642483"/>
    </source>
</evidence>
<keyword evidence="2" id="KW-0472">Membrane</keyword>
<gene>
    <name evidence="3" type="ORF">CVLEPA_LOCUS9031</name>
</gene>
<evidence type="ECO:0000256" key="2">
    <source>
        <dbReference type="SAM" id="Phobius"/>
    </source>
</evidence>
<keyword evidence="2" id="KW-1133">Transmembrane helix</keyword>
<comment type="caution">
    <text evidence="3">The sequence shown here is derived from an EMBL/GenBank/DDBJ whole genome shotgun (WGS) entry which is preliminary data.</text>
</comment>
<proteinExistence type="predicted"/>
<protein>
    <submittedName>
        <fullName evidence="3">Uncharacterized protein</fullName>
    </submittedName>
</protein>
<dbReference type="Proteomes" id="UP001642483">
    <property type="component" value="Unassembled WGS sequence"/>
</dbReference>
<evidence type="ECO:0000313" key="3">
    <source>
        <dbReference type="EMBL" id="CAK8678740.1"/>
    </source>
</evidence>
<sequence>MVSLKPSEIRFTQDSIAMYFQNGEAINNVCERIALGELNIDDFPKIEVVPLDEFYFSLDNRRLYMFRVLEILGVTARVPVIFKNPTTDRKLTTINKGCHIEIRKSKDNNGKWVQVTPYRHCPCSVQVVKGKFPNWWDEVEHCHKIQSAIFKKRSKRTQQLNQQLAILNKWNSQKPASANLFPESSANMSKTINPKDMEQTYNGNQAGNSKSNARNRVNFNDHTGSESYSSTCRNESPLTAKSSKSNILNSETPTKARTRLVPAKAEDTETSQNHFHCDEVERVQRRPVQPVRQQESSNNMILFFIVVLIIIAIVANLSNSAN</sequence>
<accession>A0ABP0FGD5</accession>
<feature type="compositionally biased region" description="Polar residues" evidence="1">
    <location>
        <begin position="176"/>
        <end position="192"/>
    </location>
</feature>